<dbReference type="EMBL" id="NDFP01000009">
    <property type="protein sequence ID" value="PAL23998.1"/>
    <property type="molecule type" value="Genomic_DNA"/>
</dbReference>
<dbReference type="Pfam" id="PF09709">
    <property type="entry name" value="Cas_Csd1"/>
    <property type="match status" value="1"/>
</dbReference>
<dbReference type="AlphaFoldDB" id="A0A270BG68"/>
<gene>
    <name evidence="1" type="ORF">B9K05_09505</name>
</gene>
<protein>
    <submittedName>
        <fullName evidence="1">Type I-C CRISPR-associated protein Cas8c/Csd1</fullName>
    </submittedName>
</protein>
<evidence type="ECO:0000313" key="1">
    <source>
        <dbReference type="EMBL" id="PAL23998.1"/>
    </source>
</evidence>
<dbReference type="CDD" id="cd09757">
    <property type="entry name" value="Cas8c_I-C"/>
    <property type="match status" value="1"/>
</dbReference>
<reference evidence="1 2" key="1">
    <citation type="submission" date="2017-04" db="EMBL/GenBank/DDBJ databases">
        <title>Kefir bacterial isolates.</title>
        <authorList>
            <person name="Kim Y."/>
            <person name="Blasche S."/>
            <person name="Patil K.R."/>
        </authorList>
    </citation>
    <scope>NUCLEOTIDE SEQUENCE [LARGE SCALE GENOMIC DNA]</scope>
    <source>
        <strain evidence="1 2">KR-2</strain>
    </source>
</reference>
<keyword evidence="2" id="KW-1185">Reference proteome</keyword>
<organism evidence="1 2">
    <name type="scientific">Acetobacter syzygii</name>
    <dbReference type="NCBI Taxonomy" id="146476"/>
    <lineage>
        <taxon>Bacteria</taxon>
        <taxon>Pseudomonadati</taxon>
        <taxon>Pseudomonadota</taxon>
        <taxon>Alphaproteobacteria</taxon>
        <taxon>Acetobacterales</taxon>
        <taxon>Acetobacteraceae</taxon>
        <taxon>Acetobacter</taxon>
    </lineage>
</organism>
<accession>A0A270BG68</accession>
<evidence type="ECO:0000313" key="2">
    <source>
        <dbReference type="Proteomes" id="UP000216033"/>
    </source>
</evidence>
<dbReference type="RefSeq" id="WP_095351568.1">
    <property type="nucleotide sequence ID" value="NZ_NDFO01000009.1"/>
</dbReference>
<proteinExistence type="predicted"/>
<name>A0A270BG68_9PROT</name>
<dbReference type="NCBIfam" id="TIGR01863">
    <property type="entry name" value="cas_Csd1"/>
    <property type="match status" value="1"/>
</dbReference>
<dbReference type="Proteomes" id="UP000216033">
    <property type="component" value="Unassembled WGS sequence"/>
</dbReference>
<sequence length="606" mass="67118">MTEHIQQGPLQALVRFYDRMQNAPALGWSQVKFGWAIVLNESGHPVDVMDLRDQSGKKPANRFFMVPAEVKRTSGISPNFLWDKSSYVLGKTAGAGKRTAQEHAAFVKENLGRIAGVEDAGLLALKVFLENWLPERFESELFQTDMLDANIMFRLDGDARYIHERPAARKLVEARALETDGHEDRIFCLVTGEYSKPARLHPAIKGVEGAQTSGAPLVSFNCDAFTSYGKAQGENAPTSEGAAFRYGAALNSMLQRGSLNRVARPIGDTTVVFWAEASDRQAAEAADVFGAIALSSDNKDDAEVEKVSETLKRISRGTALHTIRPDLGEGTRFYVLGLAPNAARLSVRFWLCDTLDVFARNLAMHYQDIAVEPAPWRKLPSPFLLAVKTTAMLEKADNIPKRLAADMLNAILTGRAYPRTWLSSVIMRLRAGDDPTGWHAAAARAVLQRMKRKANPTISEKESVPVSLNRDYPNIGYQLGRLFAVYELAQRAALGGVNTTVRDKYFGAASATPASVFPVIIRNGQNHLGTVRKKLTDWSVIIEKELEEIFNKISPEEPSSFPRSLHLEQQGEFVLGYYHQRSAKLAGQKSNQFLPEIENDQEDEDA</sequence>
<dbReference type="InterPro" id="IPR010144">
    <property type="entry name" value="CRISPR-assoc_prot_Csd1-typ"/>
</dbReference>
<comment type="caution">
    <text evidence="1">The sequence shown here is derived from an EMBL/GenBank/DDBJ whole genome shotgun (WGS) entry which is preliminary data.</text>
</comment>
<dbReference type="OrthoDB" id="9778918at2"/>